<keyword evidence="2" id="KW-1185">Reference proteome</keyword>
<name>A0AA88LUN0_CHASR</name>
<dbReference type="EMBL" id="JAUPFM010000017">
    <property type="protein sequence ID" value="KAK2824490.1"/>
    <property type="molecule type" value="Genomic_DNA"/>
</dbReference>
<comment type="caution">
    <text evidence="1">The sequence shown here is derived from an EMBL/GenBank/DDBJ whole genome shotgun (WGS) entry which is preliminary data.</text>
</comment>
<sequence>MEEEEVDARQQQQQQQHTHELQWLLRAAAVLQSESIQLLSLLPIMEACKRRDTLGDTGWLTEEEDGKGADRCLNLSPEADEINPSSKAKMETERCREMVAVSSCMTGWSFNSVRSDPSFYFGEDFILGQSRCTVQSNRRNQSAPTWGPVRGAEHRGRFVGLRGRADLSPEATSKRPGMGVKGYGGAGQASTAAASLCFGSQGTGAGVQV</sequence>
<evidence type="ECO:0000313" key="1">
    <source>
        <dbReference type="EMBL" id="KAK2824490.1"/>
    </source>
</evidence>
<dbReference type="AlphaFoldDB" id="A0AA88LUN0"/>
<organism evidence="1 2">
    <name type="scientific">Channa striata</name>
    <name type="common">Snakehead murrel</name>
    <name type="synonym">Ophicephalus striatus</name>
    <dbReference type="NCBI Taxonomy" id="64152"/>
    <lineage>
        <taxon>Eukaryota</taxon>
        <taxon>Metazoa</taxon>
        <taxon>Chordata</taxon>
        <taxon>Craniata</taxon>
        <taxon>Vertebrata</taxon>
        <taxon>Euteleostomi</taxon>
        <taxon>Actinopterygii</taxon>
        <taxon>Neopterygii</taxon>
        <taxon>Teleostei</taxon>
        <taxon>Neoteleostei</taxon>
        <taxon>Acanthomorphata</taxon>
        <taxon>Anabantaria</taxon>
        <taxon>Anabantiformes</taxon>
        <taxon>Channoidei</taxon>
        <taxon>Channidae</taxon>
        <taxon>Channa</taxon>
    </lineage>
</organism>
<evidence type="ECO:0000313" key="2">
    <source>
        <dbReference type="Proteomes" id="UP001187415"/>
    </source>
</evidence>
<dbReference type="Proteomes" id="UP001187415">
    <property type="component" value="Unassembled WGS sequence"/>
</dbReference>
<proteinExistence type="predicted"/>
<gene>
    <name evidence="1" type="ORF">Q5P01_021665</name>
</gene>
<protein>
    <submittedName>
        <fullName evidence="1">Uncharacterized protein</fullName>
    </submittedName>
</protein>
<reference evidence="1" key="1">
    <citation type="submission" date="2023-07" db="EMBL/GenBank/DDBJ databases">
        <title>Chromosome-level Genome Assembly of Striped Snakehead (Channa striata).</title>
        <authorList>
            <person name="Liu H."/>
        </authorList>
    </citation>
    <scope>NUCLEOTIDE SEQUENCE</scope>
    <source>
        <strain evidence="1">Gz</strain>
        <tissue evidence="1">Muscle</tissue>
    </source>
</reference>
<accession>A0AA88LUN0</accession>